<dbReference type="EMBL" id="MU827780">
    <property type="protein sequence ID" value="KAJ7337860.1"/>
    <property type="molecule type" value="Genomic_DNA"/>
</dbReference>
<dbReference type="Proteomes" id="UP001163046">
    <property type="component" value="Unassembled WGS sequence"/>
</dbReference>
<feature type="compositionally biased region" description="Basic and acidic residues" evidence="1">
    <location>
        <begin position="37"/>
        <end position="58"/>
    </location>
</feature>
<evidence type="ECO:0000313" key="2">
    <source>
        <dbReference type="EMBL" id="KAJ7337860.1"/>
    </source>
</evidence>
<name>A0A9W9YF19_9CNID</name>
<proteinExistence type="predicted"/>
<gene>
    <name evidence="2" type="ORF">OS493_008018</name>
</gene>
<evidence type="ECO:0000256" key="1">
    <source>
        <dbReference type="SAM" id="MobiDB-lite"/>
    </source>
</evidence>
<sequence length="144" mass="16684">MEELASGIAVDDLTEKEVLIEELIEKEETIGTLPIQQKKDKDAAEDIRKKAMESMGETRKRKSSGGSTDDDQPRERKTPTKRCAQPLIDFLQDKTNSDRELHQQELEIKKKEQENQQEMIQSMMLQQQQMNQAFLSVVHKLLEK</sequence>
<evidence type="ECO:0000313" key="3">
    <source>
        <dbReference type="Proteomes" id="UP001163046"/>
    </source>
</evidence>
<accession>A0A9W9YF19</accession>
<dbReference type="OrthoDB" id="5988341at2759"/>
<feature type="region of interest" description="Disordered" evidence="1">
    <location>
        <begin position="26"/>
        <end position="100"/>
    </location>
</feature>
<protein>
    <submittedName>
        <fullName evidence="2">Uncharacterized protein</fullName>
    </submittedName>
</protein>
<dbReference type="AlphaFoldDB" id="A0A9W9YF19"/>
<comment type="caution">
    <text evidence="2">The sequence shown here is derived from an EMBL/GenBank/DDBJ whole genome shotgun (WGS) entry which is preliminary data.</text>
</comment>
<feature type="compositionally biased region" description="Basic and acidic residues" evidence="1">
    <location>
        <begin position="91"/>
        <end position="100"/>
    </location>
</feature>
<keyword evidence="3" id="KW-1185">Reference proteome</keyword>
<organism evidence="2 3">
    <name type="scientific">Desmophyllum pertusum</name>
    <dbReference type="NCBI Taxonomy" id="174260"/>
    <lineage>
        <taxon>Eukaryota</taxon>
        <taxon>Metazoa</taxon>
        <taxon>Cnidaria</taxon>
        <taxon>Anthozoa</taxon>
        <taxon>Hexacorallia</taxon>
        <taxon>Scleractinia</taxon>
        <taxon>Caryophylliina</taxon>
        <taxon>Caryophylliidae</taxon>
        <taxon>Desmophyllum</taxon>
    </lineage>
</organism>
<reference evidence="2" key="1">
    <citation type="submission" date="2023-01" db="EMBL/GenBank/DDBJ databases">
        <title>Genome assembly of the deep-sea coral Lophelia pertusa.</title>
        <authorList>
            <person name="Herrera S."/>
            <person name="Cordes E."/>
        </authorList>
    </citation>
    <scope>NUCLEOTIDE SEQUENCE</scope>
    <source>
        <strain evidence="2">USNM1676648</strain>
        <tissue evidence="2">Polyp</tissue>
    </source>
</reference>